<accession>E9GJR7</accession>
<dbReference type="InParanoid" id="E9GJR7"/>
<proteinExistence type="predicted"/>
<keyword evidence="2" id="KW-1185">Reference proteome</keyword>
<gene>
    <name evidence="1" type="ORF">DAPPUDRAFT_243891</name>
</gene>
<dbReference type="Proteomes" id="UP000000305">
    <property type="component" value="Unassembled WGS sequence"/>
</dbReference>
<dbReference type="HOGENOM" id="CLU_2998534_0_0_1"/>
<protein>
    <submittedName>
        <fullName evidence="1">Uncharacterized protein</fullName>
    </submittedName>
</protein>
<name>E9GJR7_DAPPU</name>
<dbReference type="AlphaFoldDB" id="E9GJR7"/>
<evidence type="ECO:0000313" key="2">
    <source>
        <dbReference type="Proteomes" id="UP000000305"/>
    </source>
</evidence>
<evidence type="ECO:0000313" key="1">
    <source>
        <dbReference type="EMBL" id="EFX80268.1"/>
    </source>
</evidence>
<dbReference type="KEGG" id="dpx:DAPPUDRAFT_243891"/>
<reference evidence="1 2" key="1">
    <citation type="journal article" date="2011" name="Science">
        <title>The ecoresponsive genome of Daphnia pulex.</title>
        <authorList>
            <person name="Colbourne J.K."/>
            <person name="Pfrender M.E."/>
            <person name="Gilbert D."/>
            <person name="Thomas W.K."/>
            <person name="Tucker A."/>
            <person name="Oakley T.H."/>
            <person name="Tokishita S."/>
            <person name="Aerts A."/>
            <person name="Arnold G.J."/>
            <person name="Basu M.K."/>
            <person name="Bauer D.J."/>
            <person name="Caceres C.E."/>
            <person name="Carmel L."/>
            <person name="Casola C."/>
            <person name="Choi J.H."/>
            <person name="Detter J.C."/>
            <person name="Dong Q."/>
            <person name="Dusheyko S."/>
            <person name="Eads B.D."/>
            <person name="Frohlich T."/>
            <person name="Geiler-Samerotte K.A."/>
            <person name="Gerlach D."/>
            <person name="Hatcher P."/>
            <person name="Jogdeo S."/>
            <person name="Krijgsveld J."/>
            <person name="Kriventseva E.V."/>
            <person name="Kultz D."/>
            <person name="Laforsch C."/>
            <person name="Lindquist E."/>
            <person name="Lopez J."/>
            <person name="Manak J.R."/>
            <person name="Muller J."/>
            <person name="Pangilinan J."/>
            <person name="Patwardhan R.P."/>
            <person name="Pitluck S."/>
            <person name="Pritham E.J."/>
            <person name="Rechtsteiner A."/>
            <person name="Rho M."/>
            <person name="Rogozin I.B."/>
            <person name="Sakarya O."/>
            <person name="Salamov A."/>
            <person name="Schaack S."/>
            <person name="Shapiro H."/>
            <person name="Shiga Y."/>
            <person name="Skalitzky C."/>
            <person name="Smith Z."/>
            <person name="Souvorov A."/>
            <person name="Sung W."/>
            <person name="Tang Z."/>
            <person name="Tsuchiya D."/>
            <person name="Tu H."/>
            <person name="Vos H."/>
            <person name="Wang M."/>
            <person name="Wolf Y.I."/>
            <person name="Yamagata H."/>
            <person name="Yamada T."/>
            <person name="Ye Y."/>
            <person name="Shaw J.R."/>
            <person name="Andrews J."/>
            <person name="Crease T.J."/>
            <person name="Tang H."/>
            <person name="Lucas S.M."/>
            <person name="Robertson H.M."/>
            <person name="Bork P."/>
            <person name="Koonin E.V."/>
            <person name="Zdobnov E.M."/>
            <person name="Grigoriev I.V."/>
            <person name="Lynch M."/>
            <person name="Boore J.L."/>
        </authorList>
    </citation>
    <scope>NUCLEOTIDE SEQUENCE [LARGE SCALE GENOMIC DNA]</scope>
</reference>
<sequence length="57" mass="6346">MHTKCSADVVAGPDGEEKDKVEKWAYDLDAAYTLVNEAVETYVAQKNAADEQSRKQK</sequence>
<dbReference type="EMBL" id="GL732548">
    <property type="protein sequence ID" value="EFX80268.1"/>
    <property type="molecule type" value="Genomic_DNA"/>
</dbReference>
<organism evidence="1 2">
    <name type="scientific">Daphnia pulex</name>
    <name type="common">Water flea</name>
    <dbReference type="NCBI Taxonomy" id="6669"/>
    <lineage>
        <taxon>Eukaryota</taxon>
        <taxon>Metazoa</taxon>
        <taxon>Ecdysozoa</taxon>
        <taxon>Arthropoda</taxon>
        <taxon>Crustacea</taxon>
        <taxon>Branchiopoda</taxon>
        <taxon>Diplostraca</taxon>
        <taxon>Cladocera</taxon>
        <taxon>Anomopoda</taxon>
        <taxon>Daphniidae</taxon>
        <taxon>Daphnia</taxon>
    </lineage>
</organism>